<dbReference type="PANTHER" id="PTHR38471:SF2">
    <property type="entry name" value="FOUR HELIX BUNDLE PROTEIN"/>
    <property type="match status" value="1"/>
</dbReference>
<keyword evidence="1" id="KW-0687">Ribonucleoprotein</keyword>
<dbReference type="Pfam" id="PF05635">
    <property type="entry name" value="23S_rRNA_IVP"/>
    <property type="match status" value="1"/>
</dbReference>
<dbReference type="SUPFAM" id="SSF158446">
    <property type="entry name" value="IVS-encoded protein-like"/>
    <property type="match status" value="1"/>
</dbReference>
<organism evidence="1 2">
    <name type="scientific">Constantimarinum furrinae</name>
    <dbReference type="NCBI Taxonomy" id="2562285"/>
    <lineage>
        <taxon>Bacteria</taxon>
        <taxon>Pseudomonadati</taxon>
        <taxon>Bacteroidota</taxon>
        <taxon>Flavobacteriia</taxon>
        <taxon>Flavobacteriales</taxon>
        <taxon>Flavobacteriaceae</taxon>
        <taxon>Altibacter/Constantimarinum group</taxon>
        <taxon>Constantimarinum</taxon>
    </lineage>
</organism>
<dbReference type="EMBL" id="CP052909">
    <property type="protein sequence ID" value="QNJ98349.1"/>
    <property type="molecule type" value="Genomic_DNA"/>
</dbReference>
<protein>
    <submittedName>
        <fullName evidence="1">S23 ribosomal protein</fullName>
    </submittedName>
</protein>
<evidence type="ECO:0000313" key="2">
    <source>
        <dbReference type="Proteomes" id="UP000515514"/>
    </source>
</evidence>
<dbReference type="NCBIfam" id="TIGR02436">
    <property type="entry name" value="four helix bundle protein"/>
    <property type="match status" value="1"/>
</dbReference>
<dbReference type="CDD" id="cd16377">
    <property type="entry name" value="23S_rRNA_IVP_like"/>
    <property type="match status" value="1"/>
</dbReference>
<dbReference type="InterPro" id="IPR036583">
    <property type="entry name" value="23S_rRNA_IVS_sf"/>
</dbReference>
<dbReference type="PANTHER" id="PTHR38471">
    <property type="entry name" value="FOUR HELIX BUNDLE PROTEIN"/>
    <property type="match status" value="1"/>
</dbReference>
<dbReference type="Gene3D" id="1.20.1440.60">
    <property type="entry name" value="23S rRNA-intervening sequence"/>
    <property type="match status" value="1"/>
</dbReference>
<dbReference type="KEGG" id="alti:ALE3EI_1800"/>
<dbReference type="AlphaFoldDB" id="A0A7G8PVI3"/>
<sequence>MDNEKTFRRLMIWQKSMGLVIKIYELTKKFSKSEQYGLTSQINRSAVSIPSNIAEGFGRKGTNDYLRFLNISLSSLFELQTQLEIAFNLNFINENKFDRIYEDTREIERMLTS</sequence>
<keyword evidence="1" id="KW-0689">Ribosomal protein</keyword>
<proteinExistence type="predicted"/>
<gene>
    <name evidence="1" type="ORF">ALE3EI_1800</name>
</gene>
<evidence type="ECO:0000313" key="1">
    <source>
        <dbReference type="EMBL" id="QNJ98349.1"/>
    </source>
</evidence>
<dbReference type="RefSeq" id="WP_186987954.1">
    <property type="nucleotide sequence ID" value="NZ_CP052909.1"/>
</dbReference>
<dbReference type="Proteomes" id="UP000515514">
    <property type="component" value="Chromosome"/>
</dbReference>
<accession>A0A7G8PVI3</accession>
<dbReference type="GO" id="GO:0005840">
    <property type="term" value="C:ribosome"/>
    <property type="evidence" value="ECO:0007669"/>
    <property type="project" value="UniProtKB-KW"/>
</dbReference>
<dbReference type="InterPro" id="IPR012657">
    <property type="entry name" value="23S_rRNA-intervening_sequence"/>
</dbReference>
<reference evidence="1 2" key="1">
    <citation type="submission" date="2020-04" db="EMBL/GenBank/DDBJ databases">
        <title>Genome sequence of Altibacter aquimarinus strain ALE3EI.</title>
        <authorList>
            <person name="Oh H.-M."/>
            <person name="Jang D."/>
        </authorList>
    </citation>
    <scope>NUCLEOTIDE SEQUENCE [LARGE SCALE GENOMIC DNA]</scope>
    <source>
        <strain evidence="1 2">ALE3EI</strain>
    </source>
</reference>
<name>A0A7G8PVI3_9FLAO</name>
<keyword evidence="2" id="KW-1185">Reference proteome</keyword>